<feature type="compositionally biased region" description="Acidic residues" evidence="4">
    <location>
        <begin position="119"/>
        <end position="132"/>
    </location>
</feature>
<feature type="region of interest" description="Disordered" evidence="4">
    <location>
        <begin position="106"/>
        <end position="148"/>
    </location>
</feature>
<feature type="compositionally biased region" description="Low complexity" evidence="4">
    <location>
        <begin position="133"/>
        <end position="145"/>
    </location>
</feature>
<dbReference type="SMART" id="SM00066">
    <property type="entry name" value="GAL4"/>
    <property type="match status" value="1"/>
</dbReference>
<dbReference type="InterPro" id="IPR036864">
    <property type="entry name" value="Zn2-C6_fun-type_DNA-bd_sf"/>
</dbReference>
<protein>
    <recommendedName>
        <fullName evidence="5">Zn(2)-C6 fungal-type domain-containing protein</fullName>
    </recommendedName>
</protein>
<dbReference type="AlphaFoldDB" id="A0A9Q8QUE2"/>
<dbReference type="GO" id="GO:0006351">
    <property type="term" value="P:DNA-templated transcription"/>
    <property type="evidence" value="ECO:0007669"/>
    <property type="project" value="InterPro"/>
</dbReference>
<dbReference type="GO" id="GO:0005634">
    <property type="term" value="C:nucleus"/>
    <property type="evidence" value="ECO:0007669"/>
    <property type="project" value="UniProtKB-SubCell"/>
</dbReference>
<evidence type="ECO:0000313" key="6">
    <source>
        <dbReference type="EMBL" id="UNI24667.1"/>
    </source>
</evidence>
<evidence type="ECO:0000256" key="2">
    <source>
        <dbReference type="ARBA" id="ARBA00022723"/>
    </source>
</evidence>
<comment type="subcellular location">
    <subcellularLocation>
        <location evidence="1">Nucleus</location>
    </subcellularLocation>
</comment>
<dbReference type="Pfam" id="PF00172">
    <property type="entry name" value="Zn_clus"/>
    <property type="match status" value="1"/>
</dbReference>
<dbReference type="Gene3D" id="4.10.240.10">
    <property type="entry name" value="Zn(2)-C6 fungal-type DNA-binding domain"/>
    <property type="match status" value="1"/>
</dbReference>
<dbReference type="GeneID" id="72072342"/>
<evidence type="ECO:0000256" key="4">
    <source>
        <dbReference type="SAM" id="MobiDB-lite"/>
    </source>
</evidence>
<gene>
    <name evidence="6" type="ORF">JDV02_010398</name>
</gene>
<dbReference type="Proteomes" id="UP000829364">
    <property type="component" value="Chromosome 12"/>
</dbReference>
<dbReference type="CDD" id="cd00067">
    <property type="entry name" value="GAL4"/>
    <property type="match status" value="1"/>
</dbReference>
<evidence type="ECO:0000259" key="5">
    <source>
        <dbReference type="PROSITE" id="PS50048"/>
    </source>
</evidence>
<feature type="domain" description="Zn(2)-C6 fungal-type" evidence="5">
    <location>
        <begin position="39"/>
        <end position="67"/>
    </location>
</feature>
<evidence type="ECO:0000256" key="1">
    <source>
        <dbReference type="ARBA" id="ARBA00004123"/>
    </source>
</evidence>
<feature type="region of interest" description="Disordered" evidence="4">
    <location>
        <begin position="1"/>
        <end position="31"/>
    </location>
</feature>
<dbReference type="SMART" id="SM00906">
    <property type="entry name" value="Fungal_trans"/>
    <property type="match status" value="1"/>
</dbReference>
<dbReference type="GO" id="GO:0008270">
    <property type="term" value="F:zinc ion binding"/>
    <property type="evidence" value="ECO:0007669"/>
    <property type="project" value="InterPro"/>
</dbReference>
<keyword evidence="2" id="KW-0479">Metal-binding</keyword>
<evidence type="ECO:0000256" key="3">
    <source>
        <dbReference type="ARBA" id="ARBA00023242"/>
    </source>
</evidence>
<dbReference type="RefSeq" id="XP_047848148.1">
    <property type="nucleotide sequence ID" value="XM_047992135.1"/>
</dbReference>
<dbReference type="PROSITE" id="PS50048">
    <property type="entry name" value="ZN2_CY6_FUNGAL_2"/>
    <property type="match status" value="1"/>
</dbReference>
<dbReference type="PANTHER" id="PTHR31001:SF45">
    <property type="entry name" value="ZN(II)2CYS6 TRANSCRIPTION FACTOR (EUROFUNG)"/>
    <property type="match status" value="1"/>
</dbReference>
<dbReference type="OrthoDB" id="2269373at2759"/>
<evidence type="ECO:0000313" key="7">
    <source>
        <dbReference type="Proteomes" id="UP000829364"/>
    </source>
</evidence>
<dbReference type="InterPro" id="IPR050613">
    <property type="entry name" value="Sec_Metabolite_Reg"/>
</dbReference>
<organism evidence="6 7">
    <name type="scientific">Purpureocillium takamizusanense</name>
    <dbReference type="NCBI Taxonomy" id="2060973"/>
    <lineage>
        <taxon>Eukaryota</taxon>
        <taxon>Fungi</taxon>
        <taxon>Dikarya</taxon>
        <taxon>Ascomycota</taxon>
        <taxon>Pezizomycotina</taxon>
        <taxon>Sordariomycetes</taxon>
        <taxon>Hypocreomycetidae</taxon>
        <taxon>Hypocreales</taxon>
        <taxon>Ophiocordycipitaceae</taxon>
        <taxon>Purpureocillium</taxon>
    </lineage>
</organism>
<dbReference type="Pfam" id="PF04082">
    <property type="entry name" value="Fungal_trans"/>
    <property type="match status" value="1"/>
</dbReference>
<accession>A0A9Q8QUE2</accession>
<feature type="compositionally biased region" description="Polar residues" evidence="4">
    <location>
        <begin position="1"/>
        <end position="21"/>
    </location>
</feature>
<dbReference type="PANTHER" id="PTHR31001">
    <property type="entry name" value="UNCHARACTERIZED TRANSCRIPTIONAL REGULATORY PROTEIN"/>
    <property type="match status" value="1"/>
</dbReference>
<dbReference type="KEGG" id="ptkz:JDV02_010398"/>
<sequence>MSAPTDSGNPPSFSQPSQHQGHGSKPLPPQAPRAQRVLSCVLCQQRKVRCDRSFPCANCVRHKARCVPATQVRQRRRRFPERELLDRLRQYEGLLRRNGVKFEPLHKASAAGKAPVRDCEDDNDNDEGDSDADAPPASAADGSSPWTAAQPEGAFEVRSIWQAMTQETQASTNSSDAPVASMVQSTVKSALDELGHDDDLLFGNQHQTLIDLSTLHPDAVDIFRLWQVYLENADPLFKVTHNPSLQRRIIAAAKNLASIERSLEALMFSIYSLATFSLTEEDCLDMFGLAKDDLQARYRFGCQQALMNARYLRSADRDCLTAFYLYLLSARLDSDPRSTSSMLAVALRIAQGMGIHKESCLSQLPPFEAEMRRRLWWAIMLYDSRLGEKTDLKDVPLSPTWDCKIPLNVDDSDLRGDMKELPKAKATSTQMLYVVVRCEIADFVRNASFHLDFTNPTLKPLARVLPDGGSLEDLERRIEHRHFAACDPENPIHFVTVWMTRTYIAKCRLLEHYSRGSGSQQADKQRDHAMSLALNLLESDTKMMTSPLVSGFLWHLQSYFPFPAYMHILQDLRQRPLSALATQAWDVLSDSCEARFPPPKPVANPLFIMFGKLVLGAWEAFEAVSESAEPRSVPRLVSSTRERDAARAQMMQCSVADGPGEVAYMSANGWFAAAPTGVEAEAFMMSTATHGDLEEVDPFTGLSSDASYPLNPGSYHI</sequence>
<dbReference type="InterPro" id="IPR001138">
    <property type="entry name" value="Zn2Cys6_DnaBD"/>
</dbReference>
<dbReference type="EMBL" id="CP086365">
    <property type="protein sequence ID" value="UNI24667.1"/>
    <property type="molecule type" value="Genomic_DNA"/>
</dbReference>
<dbReference type="GO" id="GO:0003677">
    <property type="term" value="F:DNA binding"/>
    <property type="evidence" value="ECO:0007669"/>
    <property type="project" value="InterPro"/>
</dbReference>
<proteinExistence type="predicted"/>
<dbReference type="SUPFAM" id="SSF57701">
    <property type="entry name" value="Zn2/Cys6 DNA-binding domain"/>
    <property type="match status" value="1"/>
</dbReference>
<dbReference type="CDD" id="cd12148">
    <property type="entry name" value="fungal_TF_MHR"/>
    <property type="match status" value="1"/>
</dbReference>
<dbReference type="InterPro" id="IPR007219">
    <property type="entry name" value="XnlR_reg_dom"/>
</dbReference>
<reference evidence="6" key="1">
    <citation type="submission" date="2021-11" db="EMBL/GenBank/DDBJ databases">
        <title>Purpureocillium_takamizusanense_genome.</title>
        <authorList>
            <person name="Nguyen N.-H."/>
        </authorList>
    </citation>
    <scope>NUCLEOTIDE SEQUENCE</scope>
    <source>
        <strain evidence="6">PT3</strain>
    </source>
</reference>
<dbReference type="GO" id="GO:0000981">
    <property type="term" value="F:DNA-binding transcription factor activity, RNA polymerase II-specific"/>
    <property type="evidence" value="ECO:0007669"/>
    <property type="project" value="InterPro"/>
</dbReference>
<keyword evidence="7" id="KW-1185">Reference proteome</keyword>
<name>A0A9Q8QUE2_9HYPO</name>
<keyword evidence="3" id="KW-0539">Nucleus</keyword>